<sequence>MEKSSICFSSAFASSPYLPIDRAKTRKGNDERGIKGQPASANFARTAGEWNCGSTSALARGLHLGATLWVSDADPVVLCVLSFPTKVMPIQRVWPDAVQPTGQGDMVSLD</sequence>
<protein>
    <submittedName>
        <fullName evidence="1">Uncharacterized protein</fullName>
    </submittedName>
</protein>
<gene>
    <name evidence="1" type="ORF">Fot_56450</name>
</gene>
<evidence type="ECO:0000313" key="2">
    <source>
        <dbReference type="Proteomes" id="UP001604277"/>
    </source>
</evidence>
<dbReference type="Proteomes" id="UP001604277">
    <property type="component" value="Unassembled WGS sequence"/>
</dbReference>
<keyword evidence="2" id="KW-1185">Reference proteome</keyword>
<proteinExistence type="predicted"/>
<name>A0ABD1NZK1_9LAMI</name>
<organism evidence="1 2">
    <name type="scientific">Forsythia ovata</name>
    <dbReference type="NCBI Taxonomy" id="205694"/>
    <lineage>
        <taxon>Eukaryota</taxon>
        <taxon>Viridiplantae</taxon>
        <taxon>Streptophyta</taxon>
        <taxon>Embryophyta</taxon>
        <taxon>Tracheophyta</taxon>
        <taxon>Spermatophyta</taxon>
        <taxon>Magnoliopsida</taxon>
        <taxon>eudicotyledons</taxon>
        <taxon>Gunneridae</taxon>
        <taxon>Pentapetalae</taxon>
        <taxon>asterids</taxon>
        <taxon>lamiids</taxon>
        <taxon>Lamiales</taxon>
        <taxon>Oleaceae</taxon>
        <taxon>Forsythieae</taxon>
        <taxon>Forsythia</taxon>
    </lineage>
</organism>
<comment type="caution">
    <text evidence="1">The sequence shown here is derived from an EMBL/GenBank/DDBJ whole genome shotgun (WGS) entry which is preliminary data.</text>
</comment>
<dbReference type="AlphaFoldDB" id="A0ABD1NZK1"/>
<reference evidence="2" key="1">
    <citation type="submission" date="2024-07" db="EMBL/GenBank/DDBJ databases">
        <title>Two chromosome-level genome assemblies of Korean endemic species Abeliophyllum distichum and Forsythia ovata (Oleaceae).</title>
        <authorList>
            <person name="Jang H."/>
        </authorList>
    </citation>
    <scope>NUCLEOTIDE SEQUENCE [LARGE SCALE GENOMIC DNA]</scope>
</reference>
<accession>A0ABD1NZK1</accession>
<evidence type="ECO:0000313" key="1">
    <source>
        <dbReference type="EMBL" id="KAL2457039.1"/>
    </source>
</evidence>
<dbReference type="EMBL" id="JBFOLJ010000045">
    <property type="protein sequence ID" value="KAL2457039.1"/>
    <property type="molecule type" value="Genomic_DNA"/>
</dbReference>